<gene>
    <name evidence="2" type="ORF">DFH94DRAFT_776510</name>
</gene>
<comment type="caution">
    <text evidence="2">The sequence shown here is derived from an EMBL/GenBank/DDBJ whole genome shotgun (WGS) entry which is preliminary data.</text>
</comment>
<accession>A0A9P5JY35</accession>
<feature type="compositionally biased region" description="Polar residues" evidence="1">
    <location>
        <begin position="96"/>
        <end position="107"/>
    </location>
</feature>
<dbReference type="EMBL" id="WHVB01000032">
    <property type="protein sequence ID" value="KAF8468511.1"/>
    <property type="molecule type" value="Genomic_DNA"/>
</dbReference>
<protein>
    <submittedName>
        <fullName evidence="2">Uncharacterized protein</fullName>
    </submittedName>
</protein>
<evidence type="ECO:0000313" key="3">
    <source>
        <dbReference type="Proteomes" id="UP000759537"/>
    </source>
</evidence>
<dbReference type="Proteomes" id="UP000759537">
    <property type="component" value="Unassembled WGS sequence"/>
</dbReference>
<dbReference type="AlphaFoldDB" id="A0A9P5JY35"/>
<keyword evidence="3" id="KW-1185">Reference proteome</keyword>
<reference evidence="2" key="1">
    <citation type="submission" date="2019-10" db="EMBL/GenBank/DDBJ databases">
        <authorList>
            <consortium name="DOE Joint Genome Institute"/>
            <person name="Kuo A."/>
            <person name="Miyauchi S."/>
            <person name="Kiss E."/>
            <person name="Drula E."/>
            <person name="Kohler A."/>
            <person name="Sanchez-Garcia M."/>
            <person name="Andreopoulos B."/>
            <person name="Barry K.W."/>
            <person name="Bonito G."/>
            <person name="Buee M."/>
            <person name="Carver A."/>
            <person name="Chen C."/>
            <person name="Cichocki N."/>
            <person name="Clum A."/>
            <person name="Culley D."/>
            <person name="Crous P.W."/>
            <person name="Fauchery L."/>
            <person name="Girlanda M."/>
            <person name="Hayes R."/>
            <person name="Keri Z."/>
            <person name="LaButti K."/>
            <person name="Lipzen A."/>
            <person name="Lombard V."/>
            <person name="Magnuson J."/>
            <person name="Maillard F."/>
            <person name="Morin E."/>
            <person name="Murat C."/>
            <person name="Nolan M."/>
            <person name="Ohm R."/>
            <person name="Pangilinan J."/>
            <person name="Pereira M."/>
            <person name="Perotto S."/>
            <person name="Peter M."/>
            <person name="Riley R."/>
            <person name="Sitrit Y."/>
            <person name="Stielow B."/>
            <person name="Szollosi G."/>
            <person name="Zifcakova L."/>
            <person name="Stursova M."/>
            <person name="Spatafora J.W."/>
            <person name="Tedersoo L."/>
            <person name="Vaario L.-M."/>
            <person name="Yamada A."/>
            <person name="Yan M."/>
            <person name="Wang P."/>
            <person name="Xu J."/>
            <person name="Bruns T."/>
            <person name="Baldrian P."/>
            <person name="Vilgalys R."/>
            <person name="Henrissat B."/>
            <person name="Grigoriev I.V."/>
            <person name="Hibbett D."/>
            <person name="Nagy L.G."/>
            <person name="Martin F.M."/>
        </authorList>
    </citation>
    <scope>NUCLEOTIDE SEQUENCE</scope>
    <source>
        <strain evidence="2">Prilba</strain>
    </source>
</reference>
<name>A0A9P5JY35_9AGAM</name>
<reference evidence="2" key="2">
    <citation type="journal article" date="2020" name="Nat. Commun.">
        <title>Large-scale genome sequencing of mycorrhizal fungi provides insights into the early evolution of symbiotic traits.</title>
        <authorList>
            <person name="Miyauchi S."/>
            <person name="Kiss E."/>
            <person name="Kuo A."/>
            <person name="Drula E."/>
            <person name="Kohler A."/>
            <person name="Sanchez-Garcia M."/>
            <person name="Morin E."/>
            <person name="Andreopoulos B."/>
            <person name="Barry K.W."/>
            <person name="Bonito G."/>
            <person name="Buee M."/>
            <person name="Carver A."/>
            <person name="Chen C."/>
            <person name="Cichocki N."/>
            <person name="Clum A."/>
            <person name="Culley D."/>
            <person name="Crous P.W."/>
            <person name="Fauchery L."/>
            <person name="Girlanda M."/>
            <person name="Hayes R.D."/>
            <person name="Keri Z."/>
            <person name="LaButti K."/>
            <person name="Lipzen A."/>
            <person name="Lombard V."/>
            <person name="Magnuson J."/>
            <person name="Maillard F."/>
            <person name="Murat C."/>
            <person name="Nolan M."/>
            <person name="Ohm R.A."/>
            <person name="Pangilinan J."/>
            <person name="Pereira M.F."/>
            <person name="Perotto S."/>
            <person name="Peter M."/>
            <person name="Pfister S."/>
            <person name="Riley R."/>
            <person name="Sitrit Y."/>
            <person name="Stielow J.B."/>
            <person name="Szollosi G."/>
            <person name="Zifcakova L."/>
            <person name="Stursova M."/>
            <person name="Spatafora J.W."/>
            <person name="Tedersoo L."/>
            <person name="Vaario L.M."/>
            <person name="Yamada A."/>
            <person name="Yan M."/>
            <person name="Wang P."/>
            <person name="Xu J."/>
            <person name="Bruns T."/>
            <person name="Baldrian P."/>
            <person name="Vilgalys R."/>
            <person name="Dunand C."/>
            <person name="Henrissat B."/>
            <person name="Grigoriev I.V."/>
            <person name="Hibbett D."/>
            <person name="Nagy L.G."/>
            <person name="Martin F.M."/>
        </authorList>
    </citation>
    <scope>NUCLEOTIDE SEQUENCE</scope>
    <source>
        <strain evidence="2">Prilba</strain>
    </source>
</reference>
<sequence length="107" mass="11896">MSPLSLSPFHTGLYKIEPPENPDDAFDKEEYVEQWHVEREALVEAVELTDCAPPSRHNDMELLGLSNAAFQDCLPHLDVGDAFRKPSLLGHDDSQGKQGSRDTPGTH</sequence>
<feature type="region of interest" description="Disordered" evidence="1">
    <location>
        <begin position="1"/>
        <end position="26"/>
    </location>
</feature>
<evidence type="ECO:0000313" key="2">
    <source>
        <dbReference type="EMBL" id="KAF8468511.1"/>
    </source>
</evidence>
<evidence type="ECO:0000256" key="1">
    <source>
        <dbReference type="SAM" id="MobiDB-lite"/>
    </source>
</evidence>
<feature type="region of interest" description="Disordered" evidence="1">
    <location>
        <begin position="84"/>
        <end position="107"/>
    </location>
</feature>
<organism evidence="2 3">
    <name type="scientific">Russula ochroleuca</name>
    <dbReference type="NCBI Taxonomy" id="152965"/>
    <lineage>
        <taxon>Eukaryota</taxon>
        <taxon>Fungi</taxon>
        <taxon>Dikarya</taxon>
        <taxon>Basidiomycota</taxon>
        <taxon>Agaricomycotina</taxon>
        <taxon>Agaricomycetes</taxon>
        <taxon>Russulales</taxon>
        <taxon>Russulaceae</taxon>
        <taxon>Russula</taxon>
    </lineage>
</organism>
<proteinExistence type="predicted"/>
<feature type="compositionally biased region" description="Basic and acidic residues" evidence="1">
    <location>
        <begin position="84"/>
        <end position="95"/>
    </location>
</feature>